<keyword evidence="4" id="KW-0812">Transmembrane</keyword>
<dbReference type="EMBL" id="CP077062">
    <property type="protein sequence ID" value="QWZ09761.1"/>
    <property type="molecule type" value="Genomic_DNA"/>
</dbReference>
<dbReference type="GO" id="GO:0016020">
    <property type="term" value="C:membrane"/>
    <property type="evidence" value="ECO:0007669"/>
    <property type="project" value="InterPro"/>
</dbReference>
<keyword evidence="2" id="KW-0418">Kinase</keyword>
<dbReference type="InterPro" id="IPR011712">
    <property type="entry name" value="Sig_transdc_His_kin_sub3_dim/P"/>
</dbReference>
<name>A0A975T1E1_9ACTN</name>
<dbReference type="AlphaFoldDB" id="A0A975T1E1"/>
<dbReference type="InterPro" id="IPR050482">
    <property type="entry name" value="Sensor_HK_TwoCompSys"/>
</dbReference>
<evidence type="ECO:0000259" key="5">
    <source>
        <dbReference type="PROSITE" id="PS50109"/>
    </source>
</evidence>
<dbReference type="InterPro" id="IPR003594">
    <property type="entry name" value="HATPase_dom"/>
</dbReference>
<accession>A0A975T1E1</accession>
<dbReference type="PROSITE" id="PS50109">
    <property type="entry name" value="HIS_KIN"/>
    <property type="match status" value="1"/>
</dbReference>
<dbReference type="GO" id="GO:0000155">
    <property type="term" value="F:phosphorelay sensor kinase activity"/>
    <property type="evidence" value="ECO:0007669"/>
    <property type="project" value="InterPro"/>
</dbReference>
<dbReference type="RefSeq" id="WP_216941607.1">
    <property type="nucleotide sequence ID" value="NZ_CP077062.1"/>
</dbReference>
<keyword evidence="4" id="KW-1133">Transmembrane helix</keyword>
<evidence type="ECO:0000256" key="3">
    <source>
        <dbReference type="ARBA" id="ARBA00023012"/>
    </source>
</evidence>
<dbReference type="CDD" id="cd16917">
    <property type="entry name" value="HATPase_UhpB-NarQ-NarX-like"/>
    <property type="match status" value="1"/>
</dbReference>
<dbReference type="Pfam" id="PF02518">
    <property type="entry name" value="HATPase_c"/>
    <property type="match status" value="1"/>
</dbReference>
<evidence type="ECO:0000256" key="1">
    <source>
        <dbReference type="ARBA" id="ARBA00022679"/>
    </source>
</evidence>
<evidence type="ECO:0000313" key="7">
    <source>
        <dbReference type="Proteomes" id="UP000683575"/>
    </source>
</evidence>
<gene>
    <name evidence="6" type="ORF">KRR39_08495</name>
</gene>
<organism evidence="6 7">
    <name type="scientific">Nocardioides panacis</name>
    <dbReference type="NCBI Taxonomy" id="2849501"/>
    <lineage>
        <taxon>Bacteria</taxon>
        <taxon>Bacillati</taxon>
        <taxon>Actinomycetota</taxon>
        <taxon>Actinomycetes</taxon>
        <taxon>Propionibacteriales</taxon>
        <taxon>Nocardioidaceae</taxon>
        <taxon>Nocardioides</taxon>
    </lineage>
</organism>
<keyword evidence="7" id="KW-1185">Reference proteome</keyword>
<feature type="domain" description="Histidine kinase" evidence="5">
    <location>
        <begin position="333"/>
        <end position="416"/>
    </location>
</feature>
<sequence>MAQFLAAGLVVLVVVVVGTLQLSRHAADDEAVNDARATTELLATSVAQPAIPRGLAAGESGAVDRFDRTVLRRLLVGDVLRVKIWTAEGRIVYSDETRLIGDRFPLGPEELEVLHGGTSDAELSDLAEPENRFEKKDVSLLEVYTRVRSPEGEPLLFEAYYSAADIARQRQQIYHSFGPIALGGLLVLVAVTTPLLWALTRRLERTGRDRARLLETAADASESERRRIARDLHDGVVQDLAGTSYSLSAAARDPGTAPDMAQRLEPMAGALRSSLRSLRSLLVEIYPPELGADGLEAVLGDLVATAAPAGVHAVVEVYGVQGASDDAVRLVWRVAQEAVRNALRHAKAENLTVQVGTVGERLSLDVTDDGLGFDPHRQASGLGLRSLRDLVSEAGGRLDVRSSTGEGTTVHAEVPR</sequence>
<proteinExistence type="predicted"/>
<dbReference type="Proteomes" id="UP000683575">
    <property type="component" value="Chromosome"/>
</dbReference>
<dbReference type="InterPro" id="IPR005467">
    <property type="entry name" value="His_kinase_dom"/>
</dbReference>
<evidence type="ECO:0000256" key="4">
    <source>
        <dbReference type="SAM" id="Phobius"/>
    </source>
</evidence>
<evidence type="ECO:0000313" key="6">
    <source>
        <dbReference type="EMBL" id="QWZ09761.1"/>
    </source>
</evidence>
<dbReference type="PANTHER" id="PTHR24421">
    <property type="entry name" value="NITRATE/NITRITE SENSOR PROTEIN NARX-RELATED"/>
    <property type="match status" value="1"/>
</dbReference>
<dbReference type="SMART" id="SM00387">
    <property type="entry name" value="HATPase_c"/>
    <property type="match status" value="1"/>
</dbReference>
<dbReference type="GO" id="GO:0046983">
    <property type="term" value="F:protein dimerization activity"/>
    <property type="evidence" value="ECO:0007669"/>
    <property type="project" value="InterPro"/>
</dbReference>
<evidence type="ECO:0000256" key="2">
    <source>
        <dbReference type="ARBA" id="ARBA00022777"/>
    </source>
</evidence>
<keyword evidence="3" id="KW-0902">Two-component regulatory system</keyword>
<feature type="transmembrane region" description="Helical" evidence="4">
    <location>
        <begin position="177"/>
        <end position="200"/>
    </location>
</feature>
<dbReference type="Pfam" id="PF07730">
    <property type="entry name" value="HisKA_3"/>
    <property type="match status" value="1"/>
</dbReference>
<protein>
    <recommendedName>
        <fullName evidence="5">Histidine kinase domain-containing protein</fullName>
    </recommendedName>
</protein>
<reference evidence="6" key="1">
    <citation type="submission" date="2021-06" db="EMBL/GenBank/DDBJ databases">
        <title>Complete genome sequence of Nocardioides sp. G188.</title>
        <authorList>
            <person name="Im W.-T."/>
        </authorList>
    </citation>
    <scope>NUCLEOTIDE SEQUENCE</scope>
    <source>
        <strain evidence="6">G188</strain>
    </source>
</reference>
<dbReference type="KEGG" id="nps:KRR39_08495"/>
<keyword evidence="4" id="KW-0472">Membrane</keyword>
<keyword evidence="1" id="KW-0808">Transferase</keyword>